<comment type="caution">
    <text evidence="1">The sequence shown here is derived from an EMBL/GenBank/DDBJ whole genome shotgun (WGS) entry which is preliminary data.</text>
</comment>
<gene>
    <name evidence="1" type="ORF">FKG94_28175</name>
</gene>
<dbReference type="RefSeq" id="WP_142930290.1">
    <property type="nucleotide sequence ID" value="NZ_ML660130.1"/>
</dbReference>
<accession>A0A545SL85</accession>
<sequence length="133" mass="15462">MEFQIRKIKIWSKVFSISESTSKRFASRLFVVTFLLAATEVHAVTIPAPQTSDLYPDHLIIGPVGISNQRNDPPDYYRHTETWTFIPPGSGRWDFIEVDYDCHNRIEWTIFSYSVTGAISGHTDKRRHRRTHP</sequence>
<keyword evidence="2" id="KW-1185">Reference proteome</keyword>
<proteinExistence type="predicted"/>
<protein>
    <submittedName>
        <fullName evidence="1">Uncharacterized protein</fullName>
    </submittedName>
</protein>
<dbReference type="EMBL" id="VHSG01000055">
    <property type="protein sequence ID" value="TQV65743.1"/>
    <property type="molecule type" value="Genomic_DNA"/>
</dbReference>
<organism evidence="1 2">
    <name type="scientific">Exilibacterium tricleocarpae</name>
    <dbReference type="NCBI Taxonomy" id="2591008"/>
    <lineage>
        <taxon>Bacteria</taxon>
        <taxon>Pseudomonadati</taxon>
        <taxon>Pseudomonadota</taxon>
        <taxon>Gammaproteobacteria</taxon>
        <taxon>Cellvibrionales</taxon>
        <taxon>Cellvibrionaceae</taxon>
        <taxon>Exilibacterium</taxon>
    </lineage>
</organism>
<evidence type="ECO:0000313" key="1">
    <source>
        <dbReference type="EMBL" id="TQV65743.1"/>
    </source>
</evidence>
<feature type="non-terminal residue" evidence="1">
    <location>
        <position position="133"/>
    </location>
</feature>
<name>A0A545SL85_9GAMM</name>
<dbReference type="Proteomes" id="UP000319732">
    <property type="component" value="Unassembled WGS sequence"/>
</dbReference>
<evidence type="ECO:0000313" key="2">
    <source>
        <dbReference type="Proteomes" id="UP000319732"/>
    </source>
</evidence>
<dbReference type="AlphaFoldDB" id="A0A545SL85"/>
<reference evidence="1 2" key="1">
    <citation type="submission" date="2019-06" db="EMBL/GenBank/DDBJ databases">
        <title>Whole genome sequence for Cellvibrionaceae sp. R142.</title>
        <authorList>
            <person name="Wang G."/>
        </authorList>
    </citation>
    <scope>NUCLEOTIDE SEQUENCE [LARGE SCALE GENOMIC DNA]</scope>
    <source>
        <strain evidence="1 2">R142</strain>
    </source>
</reference>